<feature type="transmembrane region" description="Helical" evidence="7">
    <location>
        <begin position="284"/>
        <end position="304"/>
    </location>
</feature>
<evidence type="ECO:0000313" key="10">
    <source>
        <dbReference type="Proteomes" id="UP001213000"/>
    </source>
</evidence>
<feature type="transmembrane region" description="Helical" evidence="7">
    <location>
        <begin position="406"/>
        <end position="427"/>
    </location>
</feature>
<evidence type="ECO:0000256" key="5">
    <source>
        <dbReference type="ARBA" id="ARBA00023136"/>
    </source>
</evidence>
<feature type="transmembrane region" description="Helical" evidence="7">
    <location>
        <begin position="174"/>
        <end position="196"/>
    </location>
</feature>
<feature type="region of interest" description="Disordered" evidence="6">
    <location>
        <begin position="1"/>
        <end position="25"/>
    </location>
</feature>
<dbReference type="PANTHER" id="PTHR43791:SF6">
    <property type="entry name" value="TRANSPORTER, PUTATIVE (AFU_ORTHOLOGUE AFUA_1G16690)-RELATED"/>
    <property type="match status" value="1"/>
</dbReference>
<dbReference type="AlphaFoldDB" id="A0AAD5VW72"/>
<organism evidence="9 10">
    <name type="scientific">Leucocoprinus birnbaumii</name>
    <dbReference type="NCBI Taxonomy" id="56174"/>
    <lineage>
        <taxon>Eukaryota</taxon>
        <taxon>Fungi</taxon>
        <taxon>Dikarya</taxon>
        <taxon>Basidiomycota</taxon>
        <taxon>Agaricomycotina</taxon>
        <taxon>Agaricomycetes</taxon>
        <taxon>Agaricomycetidae</taxon>
        <taxon>Agaricales</taxon>
        <taxon>Agaricineae</taxon>
        <taxon>Agaricaceae</taxon>
        <taxon>Leucocoprinus</taxon>
    </lineage>
</organism>
<dbReference type="PROSITE" id="PS50850">
    <property type="entry name" value="MFS"/>
    <property type="match status" value="1"/>
</dbReference>
<feature type="domain" description="Major facilitator superfamily (MFS) profile" evidence="8">
    <location>
        <begin position="47"/>
        <end position="461"/>
    </location>
</feature>
<evidence type="ECO:0000256" key="1">
    <source>
        <dbReference type="ARBA" id="ARBA00004141"/>
    </source>
</evidence>
<feature type="transmembrane region" description="Helical" evidence="7">
    <location>
        <begin position="316"/>
        <end position="336"/>
    </location>
</feature>
<dbReference type="SUPFAM" id="SSF103473">
    <property type="entry name" value="MFS general substrate transporter"/>
    <property type="match status" value="1"/>
</dbReference>
<gene>
    <name evidence="9" type="ORF">NP233_g4892</name>
</gene>
<feature type="transmembrane region" description="Helical" evidence="7">
    <location>
        <begin position="374"/>
        <end position="394"/>
    </location>
</feature>
<feature type="transmembrane region" description="Helical" evidence="7">
    <location>
        <begin position="439"/>
        <end position="457"/>
    </location>
</feature>
<feature type="transmembrane region" description="Helical" evidence="7">
    <location>
        <begin position="84"/>
        <end position="102"/>
    </location>
</feature>
<feature type="transmembrane region" description="Helical" evidence="7">
    <location>
        <begin position="208"/>
        <end position="230"/>
    </location>
</feature>
<accession>A0AAD5VW72</accession>
<dbReference type="FunFam" id="1.20.1250.20:FF:000057">
    <property type="entry name" value="MFS general substrate transporter"/>
    <property type="match status" value="1"/>
</dbReference>
<dbReference type="GO" id="GO:0022857">
    <property type="term" value="F:transmembrane transporter activity"/>
    <property type="evidence" value="ECO:0007669"/>
    <property type="project" value="InterPro"/>
</dbReference>
<dbReference type="PANTHER" id="PTHR43791">
    <property type="entry name" value="PERMEASE-RELATED"/>
    <property type="match status" value="1"/>
</dbReference>
<comment type="subcellular location">
    <subcellularLocation>
        <location evidence="1">Membrane</location>
        <topology evidence="1">Multi-pass membrane protein</topology>
    </subcellularLocation>
</comment>
<evidence type="ECO:0000256" key="6">
    <source>
        <dbReference type="SAM" id="MobiDB-lite"/>
    </source>
</evidence>
<dbReference type="InterPro" id="IPR020846">
    <property type="entry name" value="MFS_dom"/>
</dbReference>
<feature type="transmembrane region" description="Helical" evidence="7">
    <location>
        <begin position="114"/>
        <end position="134"/>
    </location>
</feature>
<protein>
    <recommendedName>
        <fullName evidence="8">Major facilitator superfamily (MFS) profile domain-containing protein</fullName>
    </recommendedName>
</protein>
<evidence type="ECO:0000256" key="2">
    <source>
        <dbReference type="ARBA" id="ARBA00022448"/>
    </source>
</evidence>
<feature type="region of interest" description="Disordered" evidence="6">
    <location>
        <begin position="471"/>
        <end position="494"/>
    </location>
</feature>
<sequence>MSASIGESRPLLASSGSTEPRYNGYSGIPDEQAKVAEESLLRKLDLRMSILFLIYILNFVDRESVAAARLRGFEEDLKLDKDQFASILSVFYFGYMLMQIPSNMMLVHIGKPSIFLAFCTMMWGTVSFSIGLATSYHGALLLRFFLGIVEAGFYPGALYLISRWYKRSEIAQRTAYLMCGSFIGEAFGALIASGILDLMDGVLGQAAWRWLFFVEGGLTVVVAVFAMFIIPDFPETKHVSWLTPEENELARRRMIEDSDTKTTLLTGKDIIFAGFWDAVSDWKVWGMTITYYFVASAASFHIYFPTLAATLGFDAGITMLLCAPPWLFAAASTLWISRHSDKTGERCMHVVVPVAIGTVGFILSIFTMNVIIRYFSLFLMALVKTGLIGFLAWASAATSGSVAKRAVVIALVNTFGHFSNMVGSYLWKKEWGPTYKKSFSLYTVISLISITLCLFMRMNFKRLNRQMDLEDEQRRNESGSEEGLVGKNGWRYHT</sequence>
<dbReference type="GO" id="GO:0016020">
    <property type="term" value="C:membrane"/>
    <property type="evidence" value="ECO:0007669"/>
    <property type="project" value="UniProtKB-SubCell"/>
</dbReference>
<keyword evidence="5 7" id="KW-0472">Membrane</keyword>
<name>A0AAD5VW72_9AGAR</name>
<evidence type="ECO:0000259" key="8">
    <source>
        <dbReference type="PROSITE" id="PS50850"/>
    </source>
</evidence>
<proteinExistence type="predicted"/>
<dbReference type="InterPro" id="IPR036259">
    <property type="entry name" value="MFS_trans_sf"/>
</dbReference>
<dbReference type="InterPro" id="IPR011701">
    <property type="entry name" value="MFS"/>
</dbReference>
<feature type="transmembrane region" description="Helical" evidence="7">
    <location>
        <begin position="140"/>
        <end position="162"/>
    </location>
</feature>
<reference evidence="9" key="1">
    <citation type="submission" date="2022-07" db="EMBL/GenBank/DDBJ databases">
        <title>Genome Sequence of Leucocoprinus birnbaumii.</title>
        <authorList>
            <person name="Buettner E."/>
        </authorList>
    </citation>
    <scope>NUCLEOTIDE SEQUENCE</scope>
    <source>
        <strain evidence="9">VT141</strain>
    </source>
</reference>
<keyword evidence="4 7" id="KW-1133">Transmembrane helix</keyword>
<feature type="transmembrane region" description="Helical" evidence="7">
    <location>
        <begin position="348"/>
        <end position="368"/>
    </location>
</feature>
<dbReference type="Gene3D" id="1.20.1250.20">
    <property type="entry name" value="MFS general substrate transporter like domains"/>
    <property type="match status" value="2"/>
</dbReference>
<dbReference type="EMBL" id="JANIEX010000275">
    <property type="protein sequence ID" value="KAJ3569680.1"/>
    <property type="molecule type" value="Genomic_DNA"/>
</dbReference>
<evidence type="ECO:0000313" key="9">
    <source>
        <dbReference type="EMBL" id="KAJ3569680.1"/>
    </source>
</evidence>
<dbReference type="Pfam" id="PF07690">
    <property type="entry name" value="MFS_1"/>
    <property type="match status" value="1"/>
</dbReference>
<keyword evidence="2" id="KW-0813">Transport</keyword>
<keyword evidence="3 7" id="KW-0812">Transmembrane</keyword>
<evidence type="ECO:0000256" key="3">
    <source>
        <dbReference type="ARBA" id="ARBA00022692"/>
    </source>
</evidence>
<dbReference type="Proteomes" id="UP001213000">
    <property type="component" value="Unassembled WGS sequence"/>
</dbReference>
<evidence type="ECO:0000256" key="7">
    <source>
        <dbReference type="SAM" id="Phobius"/>
    </source>
</evidence>
<keyword evidence="10" id="KW-1185">Reference proteome</keyword>
<evidence type="ECO:0000256" key="4">
    <source>
        <dbReference type="ARBA" id="ARBA00022989"/>
    </source>
</evidence>
<comment type="caution">
    <text evidence="9">The sequence shown here is derived from an EMBL/GenBank/DDBJ whole genome shotgun (WGS) entry which is preliminary data.</text>
</comment>